<dbReference type="PANTHER" id="PTHR46263:SF1">
    <property type="entry name" value="ARMADILLO REPEAT-CONTAINING PROTEIN 7"/>
    <property type="match status" value="1"/>
</dbReference>
<dbReference type="PANTHER" id="PTHR46263">
    <property type="entry name" value="ARMADILLO REPEAT-CONTAINING PROTEIN 7"/>
    <property type="match status" value="1"/>
</dbReference>
<reference evidence="1 2" key="1">
    <citation type="submission" date="2017-06" db="EMBL/GenBank/DDBJ databases">
        <title>Aedes aegypti genome working group (AGWG) sequencing and assembly.</title>
        <authorList>
            <consortium name="Aedes aegypti Genome Working Group (AGWG)"/>
            <person name="Matthews B.J."/>
        </authorList>
    </citation>
    <scope>NUCLEOTIDE SEQUENCE [LARGE SCALE GENOMIC DNA]</scope>
    <source>
        <strain evidence="1 2">LVP_AGWG</strain>
    </source>
</reference>
<dbReference type="SUPFAM" id="SSF54637">
    <property type="entry name" value="Thioesterase/thiol ester dehydrase-isomerase"/>
    <property type="match status" value="1"/>
</dbReference>
<dbReference type="Proteomes" id="UP000008820">
    <property type="component" value="Chromosome 3"/>
</dbReference>
<dbReference type="InterPro" id="IPR029069">
    <property type="entry name" value="HotDog_dom_sf"/>
</dbReference>
<evidence type="ECO:0000313" key="2">
    <source>
        <dbReference type="Proteomes" id="UP000008820"/>
    </source>
</evidence>
<dbReference type="InterPro" id="IPR016024">
    <property type="entry name" value="ARM-type_fold"/>
</dbReference>
<evidence type="ECO:0000313" key="1">
    <source>
        <dbReference type="EnsemblMetazoa" id="AAEL003929-PB"/>
    </source>
</evidence>
<dbReference type="Gene3D" id="3.10.129.10">
    <property type="entry name" value="Hotdog Thioesterase"/>
    <property type="match status" value="1"/>
</dbReference>
<dbReference type="OrthoDB" id="201709at2759"/>
<sequence length="300" mass="33775">MFSTHDQLKRRTPKDGIDRREFITLLVDEYYETSNLESQQQVTANLANFAYDPINWNHLKQAKAHDLFVEILNGSVDPALLVHAAAGICNLCLDTQVAEYLRLGGTLKRIRELIERYQTKSELVGHLLTTLVYVDREPLDVDFRRILVKLKQGSNRIVANLAEVQLENNASASAEKGFSSSFSTGQVFTVSRVFRREDLDKFAEFTGDSNPIHRRDQQSFVNGALLNATTAGIIGSNFPGYVVTSQEFRFPNRCRVDEEVQFRVQVEGLRKIVTVSYECSQGEQTVFEGTAKLFAVKGGS</sequence>
<organism evidence="1 2">
    <name type="scientific">Aedes aegypti</name>
    <name type="common">Yellowfever mosquito</name>
    <name type="synonym">Culex aegypti</name>
    <dbReference type="NCBI Taxonomy" id="7159"/>
    <lineage>
        <taxon>Eukaryota</taxon>
        <taxon>Metazoa</taxon>
        <taxon>Ecdysozoa</taxon>
        <taxon>Arthropoda</taxon>
        <taxon>Hexapoda</taxon>
        <taxon>Insecta</taxon>
        <taxon>Pterygota</taxon>
        <taxon>Neoptera</taxon>
        <taxon>Endopterygota</taxon>
        <taxon>Diptera</taxon>
        <taxon>Nematocera</taxon>
        <taxon>Culicoidea</taxon>
        <taxon>Culicidae</taxon>
        <taxon>Culicinae</taxon>
        <taxon>Aedini</taxon>
        <taxon>Aedes</taxon>
        <taxon>Stegomyia</taxon>
    </lineage>
</organism>
<protein>
    <submittedName>
        <fullName evidence="1">Uncharacterized protein</fullName>
    </submittedName>
</protein>
<dbReference type="SUPFAM" id="SSF48371">
    <property type="entry name" value="ARM repeat"/>
    <property type="match status" value="1"/>
</dbReference>
<reference evidence="1" key="2">
    <citation type="submission" date="2020-05" db="UniProtKB">
        <authorList>
            <consortium name="EnsemblMetazoa"/>
        </authorList>
    </citation>
    <scope>IDENTIFICATION</scope>
    <source>
        <strain evidence="1">LVP_AGWG</strain>
    </source>
</reference>
<dbReference type="FunCoup" id="A0A6I8T8W0">
    <property type="interactions" value="24"/>
</dbReference>
<dbReference type="EnsemblMetazoa" id="AAEL003929-RB">
    <property type="protein sequence ID" value="AAEL003929-PB"/>
    <property type="gene ID" value="AAEL003929"/>
</dbReference>
<keyword evidence="2" id="KW-1185">Reference proteome</keyword>
<dbReference type="InParanoid" id="A0A6I8T8W0"/>
<proteinExistence type="predicted"/>
<dbReference type="AlphaFoldDB" id="A0A6I8T8W0"/>
<name>A0A6I8T8W0_AEDAE</name>
<dbReference type="InterPro" id="IPR011989">
    <property type="entry name" value="ARM-like"/>
</dbReference>
<gene>
    <name evidence="1" type="primary">5563790</name>
</gene>
<dbReference type="InterPro" id="IPR042462">
    <property type="entry name" value="ARMC7"/>
</dbReference>
<accession>A0A6I8T8W0</accession>
<dbReference type="Gene3D" id="1.25.10.10">
    <property type="entry name" value="Leucine-rich Repeat Variant"/>
    <property type="match status" value="1"/>
</dbReference>